<organism evidence="1 2">
    <name type="scientific">Ensete ventricosum</name>
    <name type="common">Abyssinian banana</name>
    <name type="synonym">Musa ensete</name>
    <dbReference type="NCBI Taxonomy" id="4639"/>
    <lineage>
        <taxon>Eukaryota</taxon>
        <taxon>Viridiplantae</taxon>
        <taxon>Streptophyta</taxon>
        <taxon>Embryophyta</taxon>
        <taxon>Tracheophyta</taxon>
        <taxon>Spermatophyta</taxon>
        <taxon>Magnoliopsida</taxon>
        <taxon>Liliopsida</taxon>
        <taxon>Zingiberales</taxon>
        <taxon>Musaceae</taxon>
        <taxon>Ensete</taxon>
    </lineage>
</organism>
<protein>
    <submittedName>
        <fullName evidence="1">Uncharacterized protein</fullName>
    </submittedName>
</protein>
<reference evidence="1 2" key="1">
    <citation type="journal article" date="2014" name="Agronomy (Basel)">
        <title>A Draft Genome Sequence for Ensete ventricosum, the Drought-Tolerant Tree Against Hunger.</title>
        <authorList>
            <person name="Harrison J."/>
            <person name="Moore K.A."/>
            <person name="Paszkiewicz K."/>
            <person name="Jones T."/>
            <person name="Grant M."/>
            <person name="Ambacheew D."/>
            <person name="Muzemil S."/>
            <person name="Studholme D.J."/>
        </authorList>
    </citation>
    <scope>NUCLEOTIDE SEQUENCE [LARGE SCALE GENOMIC DNA]</scope>
</reference>
<dbReference type="EMBL" id="AMZH03023875">
    <property type="protein sequence ID" value="RRT36236.1"/>
    <property type="molecule type" value="Genomic_DNA"/>
</dbReference>
<dbReference type="Proteomes" id="UP000287651">
    <property type="component" value="Unassembled WGS sequence"/>
</dbReference>
<name>A0A426X9S1_ENSVE</name>
<dbReference type="AlphaFoldDB" id="A0A426X9S1"/>
<evidence type="ECO:0000313" key="1">
    <source>
        <dbReference type="EMBL" id="RRT36236.1"/>
    </source>
</evidence>
<proteinExistence type="predicted"/>
<gene>
    <name evidence="1" type="ORF">B296_00048167</name>
</gene>
<sequence length="119" mass="13240">MKTQVSCRHLLLTKRQQLDWCDLMVLPRRRSRGRSEDPCEGAQCRMLVTSTSIHFSLSGGPSRLLKELSFALSGGLSRLLKELSFALSGGLSRLLKELSLLLLLHYFVLGTQSQASPPL</sequence>
<comment type="caution">
    <text evidence="1">The sequence shown here is derived from an EMBL/GenBank/DDBJ whole genome shotgun (WGS) entry which is preliminary data.</text>
</comment>
<accession>A0A426X9S1</accession>
<evidence type="ECO:0000313" key="2">
    <source>
        <dbReference type="Proteomes" id="UP000287651"/>
    </source>
</evidence>